<dbReference type="Pfam" id="PF00083">
    <property type="entry name" value="Sugar_tr"/>
    <property type="match status" value="1"/>
</dbReference>
<sequence>MLNPLANATGKALNVLITIASTCGFILFGYDNALFSGLIVNPWFLETFNHPSATLTGTVSATYNLGGFAGGVIAFFIGDFLGRRRTILTGIAITTIGTVPFAAATNISQLLAGRIVTGIGVGVMSSTVGLWQAETTRARSRGAYLVGQLLYGATLGLFLAQWINYGFYDHTGRVTFAFPVAFQLVFLLTATVLILGLPESPRWLAKKGQIDEARSVLLRLSEDDAEERLGQILNAAAMEKHNSQYRALFTGGPTQNFRRLALACGVMIMHQLTGVNSITYYLPTLLRTFINTGHKETLWIAGLSSVVSALFTLVAIFTVDRFGRKPYLLWGSVWQCALFFIIAALLATAPPENRSFGIAAVAMLFLWYGTFSLAWLGQSWAYPAEILPLAIREKGLAIGNIWYWLFQFMMVEVTPIAIKNIYWRFYVILAVFNLCIAVIIWLCYPETARMTLEDLDFMFARRHEFDGQGVLSPSLHEAETGSATLEKRSV</sequence>
<gene>
    <name evidence="10" type="ORF">HII31_03887</name>
</gene>
<dbReference type="InterPro" id="IPR036259">
    <property type="entry name" value="MFS_trans_sf"/>
</dbReference>
<dbReference type="NCBIfam" id="TIGR00879">
    <property type="entry name" value="SP"/>
    <property type="match status" value="1"/>
</dbReference>
<protein>
    <submittedName>
        <fullName evidence="10">Sugar transporter STL1</fullName>
    </submittedName>
</protein>
<proteinExistence type="inferred from homology"/>
<evidence type="ECO:0000256" key="6">
    <source>
        <dbReference type="ARBA" id="ARBA00023136"/>
    </source>
</evidence>
<evidence type="ECO:0000256" key="5">
    <source>
        <dbReference type="ARBA" id="ARBA00022989"/>
    </source>
</evidence>
<dbReference type="InterPro" id="IPR020846">
    <property type="entry name" value="MFS_dom"/>
</dbReference>
<comment type="caution">
    <text evidence="10">The sequence shown here is derived from an EMBL/GenBank/DDBJ whole genome shotgun (WGS) entry which is preliminary data.</text>
</comment>
<dbReference type="EMBL" id="JABCIY010000055">
    <property type="protein sequence ID" value="KAF7194764.1"/>
    <property type="molecule type" value="Genomic_DNA"/>
</dbReference>
<feature type="transmembrane region" description="Helical" evidence="8">
    <location>
        <begin position="397"/>
        <end position="418"/>
    </location>
</feature>
<dbReference type="InterPro" id="IPR005829">
    <property type="entry name" value="Sugar_transporter_CS"/>
</dbReference>
<dbReference type="InterPro" id="IPR003663">
    <property type="entry name" value="Sugar/inositol_transpt"/>
</dbReference>
<dbReference type="InterPro" id="IPR050360">
    <property type="entry name" value="MFS_Sugar_Transporters"/>
</dbReference>
<dbReference type="PRINTS" id="PR00171">
    <property type="entry name" value="SUGRTRNSPORT"/>
</dbReference>
<keyword evidence="5 8" id="KW-1133">Transmembrane helix</keyword>
<feature type="transmembrane region" description="Helical" evidence="8">
    <location>
        <begin position="260"/>
        <end position="278"/>
    </location>
</feature>
<evidence type="ECO:0000256" key="4">
    <source>
        <dbReference type="ARBA" id="ARBA00022692"/>
    </source>
</evidence>
<reference evidence="10" key="1">
    <citation type="submission" date="2020-04" db="EMBL/GenBank/DDBJ databases">
        <title>Draft genome resource of the tomato pathogen Pseudocercospora fuligena.</title>
        <authorList>
            <person name="Zaccaron A."/>
        </authorList>
    </citation>
    <scope>NUCLEOTIDE SEQUENCE</scope>
    <source>
        <strain evidence="10">PF001</strain>
    </source>
</reference>
<name>A0A8H6RPE9_9PEZI</name>
<keyword evidence="4 8" id="KW-0812">Transmembrane</keyword>
<feature type="transmembrane region" description="Helical" evidence="8">
    <location>
        <begin position="143"/>
        <end position="164"/>
    </location>
</feature>
<keyword evidence="6 8" id="KW-0472">Membrane</keyword>
<dbReference type="GO" id="GO:0016020">
    <property type="term" value="C:membrane"/>
    <property type="evidence" value="ECO:0007669"/>
    <property type="project" value="UniProtKB-SubCell"/>
</dbReference>
<feature type="transmembrane region" description="Helical" evidence="8">
    <location>
        <begin position="298"/>
        <end position="320"/>
    </location>
</feature>
<organism evidence="10 11">
    <name type="scientific">Pseudocercospora fuligena</name>
    <dbReference type="NCBI Taxonomy" id="685502"/>
    <lineage>
        <taxon>Eukaryota</taxon>
        <taxon>Fungi</taxon>
        <taxon>Dikarya</taxon>
        <taxon>Ascomycota</taxon>
        <taxon>Pezizomycotina</taxon>
        <taxon>Dothideomycetes</taxon>
        <taxon>Dothideomycetidae</taxon>
        <taxon>Mycosphaerellales</taxon>
        <taxon>Mycosphaerellaceae</taxon>
        <taxon>Pseudocercospora</taxon>
    </lineage>
</organism>
<feature type="transmembrane region" description="Helical" evidence="8">
    <location>
        <begin position="176"/>
        <end position="197"/>
    </location>
</feature>
<dbReference type="GO" id="GO:0005351">
    <property type="term" value="F:carbohydrate:proton symporter activity"/>
    <property type="evidence" value="ECO:0007669"/>
    <property type="project" value="TreeGrafter"/>
</dbReference>
<dbReference type="PANTHER" id="PTHR48022:SF28">
    <property type="entry name" value="MAJOR FACILITATOR SUPERFAMILY (MFS) PROFILE DOMAIN-CONTAINING PROTEIN-RELATED"/>
    <property type="match status" value="1"/>
</dbReference>
<dbReference type="SUPFAM" id="SSF103473">
    <property type="entry name" value="MFS general substrate transporter"/>
    <property type="match status" value="1"/>
</dbReference>
<dbReference type="OrthoDB" id="6339427at2759"/>
<dbReference type="PANTHER" id="PTHR48022">
    <property type="entry name" value="PLASTIDIC GLUCOSE TRANSPORTER 4"/>
    <property type="match status" value="1"/>
</dbReference>
<dbReference type="Gene3D" id="1.20.1250.20">
    <property type="entry name" value="MFS general substrate transporter like domains"/>
    <property type="match status" value="1"/>
</dbReference>
<dbReference type="PROSITE" id="PS00216">
    <property type="entry name" value="SUGAR_TRANSPORT_1"/>
    <property type="match status" value="1"/>
</dbReference>
<evidence type="ECO:0000313" key="10">
    <source>
        <dbReference type="EMBL" id="KAF7194764.1"/>
    </source>
</evidence>
<evidence type="ECO:0000259" key="9">
    <source>
        <dbReference type="PROSITE" id="PS50850"/>
    </source>
</evidence>
<feature type="transmembrane region" description="Helical" evidence="8">
    <location>
        <begin position="355"/>
        <end position="376"/>
    </location>
</feature>
<feature type="transmembrane region" description="Helical" evidence="8">
    <location>
        <begin position="12"/>
        <end position="30"/>
    </location>
</feature>
<evidence type="ECO:0000256" key="8">
    <source>
        <dbReference type="SAM" id="Phobius"/>
    </source>
</evidence>
<evidence type="ECO:0000256" key="2">
    <source>
        <dbReference type="ARBA" id="ARBA00010992"/>
    </source>
</evidence>
<feature type="transmembrane region" description="Helical" evidence="8">
    <location>
        <begin position="87"/>
        <end position="105"/>
    </location>
</feature>
<feature type="transmembrane region" description="Helical" evidence="8">
    <location>
        <begin position="111"/>
        <end position="131"/>
    </location>
</feature>
<comment type="similarity">
    <text evidence="2 7">Belongs to the major facilitator superfamily. Sugar transporter (TC 2.A.1.1) family.</text>
</comment>
<keyword evidence="3 7" id="KW-0813">Transport</keyword>
<evidence type="ECO:0000256" key="3">
    <source>
        <dbReference type="ARBA" id="ARBA00022448"/>
    </source>
</evidence>
<dbReference type="Proteomes" id="UP000660729">
    <property type="component" value="Unassembled WGS sequence"/>
</dbReference>
<evidence type="ECO:0000256" key="1">
    <source>
        <dbReference type="ARBA" id="ARBA00004141"/>
    </source>
</evidence>
<feature type="domain" description="Major facilitator superfamily (MFS) profile" evidence="9">
    <location>
        <begin position="17"/>
        <end position="448"/>
    </location>
</feature>
<keyword evidence="11" id="KW-1185">Reference proteome</keyword>
<feature type="transmembrane region" description="Helical" evidence="8">
    <location>
        <begin position="327"/>
        <end position="349"/>
    </location>
</feature>
<evidence type="ECO:0000313" key="11">
    <source>
        <dbReference type="Proteomes" id="UP000660729"/>
    </source>
</evidence>
<dbReference type="FunFam" id="1.20.1250.20:FF:000134">
    <property type="entry name" value="MFS sugar transporter protein"/>
    <property type="match status" value="1"/>
</dbReference>
<dbReference type="PROSITE" id="PS50850">
    <property type="entry name" value="MFS"/>
    <property type="match status" value="1"/>
</dbReference>
<comment type="subcellular location">
    <subcellularLocation>
        <location evidence="1">Membrane</location>
        <topology evidence="1">Multi-pass membrane protein</topology>
    </subcellularLocation>
</comment>
<evidence type="ECO:0000256" key="7">
    <source>
        <dbReference type="RuleBase" id="RU003346"/>
    </source>
</evidence>
<dbReference type="InterPro" id="IPR005828">
    <property type="entry name" value="MFS_sugar_transport-like"/>
</dbReference>
<feature type="transmembrane region" description="Helical" evidence="8">
    <location>
        <begin position="424"/>
        <end position="444"/>
    </location>
</feature>
<accession>A0A8H6RPE9</accession>
<keyword evidence="10" id="KW-0762">Sugar transport</keyword>
<feature type="transmembrane region" description="Helical" evidence="8">
    <location>
        <begin position="61"/>
        <end position="80"/>
    </location>
</feature>
<dbReference type="AlphaFoldDB" id="A0A8H6RPE9"/>